<gene>
    <name evidence="2" type="ORF">NIES2119_21485</name>
</gene>
<reference evidence="2 3" key="1">
    <citation type="submission" date="2016-11" db="EMBL/GenBank/DDBJ databases">
        <title>Draft Genome Sequences of Nine Cyanobacterial Strains from Diverse Habitats.</title>
        <authorList>
            <person name="Zhu T."/>
            <person name="Hou S."/>
            <person name="Lu X."/>
            <person name="Hess W.R."/>
        </authorList>
    </citation>
    <scope>NUCLEOTIDE SEQUENCE [LARGE SCALE GENOMIC DNA]</scope>
    <source>
        <strain evidence="2 3">IAM M-71</strain>
    </source>
</reference>
<evidence type="ECO:0000256" key="1">
    <source>
        <dbReference type="SAM" id="Phobius"/>
    </source>
</evidence>
<sequence length="75" mass="8865">MQELLGNSLQLVEFVLKTLHLFIKLNRDELINVLLITMLRKINFAELFFRTALLLLLSVFWNTLSNRLNNSYLIN</sequence>
<dbReference type="EMBL" id="MRCE01000024">
    <property type="protein sequence ID" value="OKH34077.1"/>
    <property type="molecule type" value="Genomic_DNA"/>
</dbReference>
<dbReference type="AlphaFoldDB" id="A0A1U7IBN9"/>
<protein>
    <submittedName>
        <fullName evidence="2">Uncharacterized protein</fullName>
    </submittedName>
</protein>
<evidence type="ECO:0000313" key="2">
    <source>
        <dbReference type="EMBL" id="OKH34077.1"/>
    </source>
</evidence>
<name>A0A1U7IBN9_9CYAN</name>
<comment type="caution">
    <text evidence="2">The sequence shown here is derived from an EMBL/GenBank/DDBJ whole genome shotgun (WGS) entry which is preliminary data.</text>
</comment>
<keyword evidence="1" id="KW-0472">Membrane</keyword>
<dbReference type="Proteomes" id="UP000185860">
    <property type="component" value="Unassembled WGS sequence"/>
</dbReference>
<accession>A0A1U7IBN9</accession>
<proteinExistence type="predicted"/>
<keyword evidence="1" id="KW-1133">Transmembrane helix</keyword>
<organism evidence="2 3">
    <name type="scientific">[Phormidium ambiguum] IAM M-71</name>
    <dbReference type="NCBI Taxonomy" id="454136"/>
    <lineage>
        <taxon>Bacteria</taxon>
        <taxon>Bacillati</taxon>
        <taxon>Cyanobacteriota</taxon>
        <taxon>Cyanophyceae</taxon>
        <taxon>Oscillatoriophycideae</taxon>
        <taxon>Aerosakkonematales</taxon>
        <taxon>Aerosakkonemataceae</taxon>
        <taxon>Floridanema</taxon>
    </lineage>
</organism>
<feature type="transmembrane region" description="Helical" evidence="1">
    <location>
        <begin position="47"/>
        <end position="64"/>
    </location>
</feature>
<keyword evidence="1" id="KW-0812">Transmembrane</keyword>
<evidence type="ECO:0000313" key="3">
    <source>
        <dbReference type="Proteomes" id="UP000185860"/>
    </source>
</evidence>